<dbReference type="InterPro" id="IPR051051">
    <property type="entry name" value="E3_ubiq-ligase_TRIM/RNF"/>
</dbReference>
<reference evidence="5" key="1">
    <citation type="submission" date="2023-09" db="UniProtKB">
        <authorList>
            <consortium name="Ensembl"/>
        </authorList>
    </citation>
    <scope>IDENTIFICATION</scope>
</reference>
<evidence type="ECO:0000256" key="3">
    <source>
        <dbReference type="ARBA" id="ARBA00022833"/>
    </source>
</evidence>
<sequence length="189" mass="21845">MRMWFLQLSIYACELTLDPNTAHRNLELSDSNRKVTLRTDEQPYPDRPERFDFRKQLLCTGGLSTAGRFYWEVEREGVVHVAVTYERIQRKGQFDDSCLGRNDQSWSLRCADDGYSVRHNNKRTSIYVPSSSRVGVYLDWPAGTLSFYKVSSDKLTHLHTLNTKFTEPLFPAFRIKPGQLKASVSLCQV</sequence>
<evidence type="ECO:0000313" key="5">
    <source>
        <dbReference type="Ensembl" id="ENSSPAP00000008511.1"/>
    </source>
</evidence>
<dbReference type="SUPFAM" id="SSF49899">
    <property type="entry name" value="Concanavalin A-like lectins/glucanases"/>
    <property type="match status" value="1"/>
</dbReference>
<accession>A0A3B4ZLI4</accession>
<protein>
    <recommendedName>
        <fullName evidence="4">B30.2/SPRY domain-containing protein</fullName>
    </recommendedName>
</protein>
<proteinExistence type="predicted"/>
<dbReference type="SMART" id="SM00449">
    <property type="entry name" value="SPRY"/>
    <property type="match status" value="1"/>
</dbReference>
<name>A0A3B4ZLI4_9TELE</name>
<evidence type="ECO:0000259" key="4">
    <source>
        <dbReference type="PROSITE" id="PS50188"/>
    </source>
</evidence>
<dbReference type="InterPro" id="IPR003879">
    <property type="entry name" value="Butyrophylin_SPRY"/>
</dbReference>
<dbReference type="InterPro" id="IPR006574">
    <property type="entry name" value="PRY"/>
</dbReference>
<dbReference type="CDD" id="cd16040">
    <property type="entry name" value="SPRY_PRY_SNTX"/>
    <property type="match status" value="1"/>
</dbReference>
<dbReference type="AlphaFoldDB" id="A0A3B4ZLI4"/>
<dbReference type="InterPro" id="IPR003877">
    <property type="entry name" value="SPRY_dom"/>
</dbReference>
<dbReference type="InterPro" id="IPR043136">
    <property type="entry name" value="B30.2/SPRY_sf"/>
</dbReference>
<dbReference type="Pfam" id="PF13765">
    <property type="entry name" value="PRY"/>
    <property type="match status" value="1"/>
</dbReference>
<evidence type="ECO:0000256" key="2">
    <source>
        <dbReference type="ARBA" id="ARBA00022771"/>
    </source>
</evidence>
<organism evidence="5">
    <name type="scientific">Stegastes partitus</name>
    <name type="common">bicolor damselfish</name>
    <dbReference type="NCBI Taxonomy" id="144197"/>
    <lineage>
        <taxon>Eukaryota</taxon>
        <taxon>Metazoa</taxon>
        <taxon>Chordata</taxon>
        <taxon>Craniata</taxon>
        <taxon>Vertebrata</taxon>
        <taxon>Euteleostomi</taxon>
        <taxon>Actinopterygii</taxon>
        <taxon>Neopterygii</taxon>
        <taxon>Teleostei</taxon>
        <taxon>Neoteleostei</taxon>
        <taxon>Acanthomorphata</taxon>
        <taxon>Ovalentaria</taxon>
        <taxon>Pomacentridae</taxon>
        <taxon>Stegastes</taxon>
    </lineage>
</organism>
<keyword evidence="1" id="KW-0479">Metal-binding</keyword>
<dbReference type="PANTHER" id="PTHR25465:SF14">
    <property type="entry name" value="E3 UBIQUITIN-PROTEIN LIGASE TRIM65"/>
    <property type="match status" value="1"/>
</dbReference>
<dbReference type="Gene3D" id="2.60.120.920">
    <property type="match status" value="1"/>
</dbReference>
<dbReference type="GO" id="GO:0008270">
    <property type="term" value="F:zinc ion binding"/>
    <property type="evidence" value="ECO:0007669"/>
    <property type="project" value="UniProtKB-KW"/>
</dbReference>
<evidence type="ECO:0000256" key="1">
    <source>
        <dbReference type="ARBA" id="ARBA00022723"/>
    </source>
</evidence>
<dbReference type="InterPro" id="IPR001870">
    <property type="entry name" value="B30.2/SPRY"/>
</dbReference>
<dbReference type="Ensembl" id="ENSSPAT00000008667.1">
    <property type="protein sequence ID" value="ENSSPAP00000008511.1"/>
    <property type="gene ID" value="ENSSPAG00000006488.1"/>
</dbReference>
<keyword evidence="3" id="KW-0862">Zinc</keyword>
<keyword evidence="2" id="KW-0863">Zinc-finger</keyword>
<dbReference type="SMART" id="SM00589">
    <property type="entry name" value="PRY"/>
    <property type="match status" value="1"/>
</dbReference>
<dbReference type="InterPro" id="IPR013320">
    <property type="entry name" value="ConA-like_dom_sf"/>
</dbReference>
<dbReference type="GO" id="GO:0005737">
    <property type="term" value="C:cytoplasm"/>
    <property type="evidence" value="ECO:0007669"/>
    <property type="project" value="UniProtKB-ARBA"/>
</dbReference>
<dbReference type="PROSITE" id="PS50188">
    <property type="entry name" value="B302_SPRY"/>
    <property type="match status" value="1"/>
</dbReference>
<dbReference type="GeneTree" id="ENSGT00940000154395"/>
<dbReference type="Pfam" id="PF00622">
    <property type="entry name" value="SPRY"/>
    <property type="match status" value="1"/>
</dbReference>
<dbReference type="PRINTS" id="PR01407">
    <property type="entry name" value="BUTYPHLNCDUF"/>
</dbReference>
<feature type="domain" description="B30.2/SPRY" evidence="4">
    <location>
        <begin position="1"/>
        <end position="189"/>
    </location>
</feature>
<dbReference type="PANTHER" id="PTHR25465">
    <property type="entry name" value="B-BOX DOMAIN CONTAINING"/>
    <property type="match status" value="1"/>
</dbReference>